<evidence type="ECO:0000259" key="1">
    <source>
        <dbReference type="Pfam" id="PF01575"/>
    </source>
</evidence>
<gene>
    <name evidence="2" type="ORF">QY95_02999</name>
</gene>
<proteinExistence type="predicted"/>
<feature type="domain" description="MaoC-like" evidence="1">
    <location>
        <begin position="4"/>
        <end position="98"/>
    </location>
</feature>
<sequence>MCVRARCTITITEEKVKQYAALSGDHNPIHFDQEEAKRHGFEEPIAHGMLTMGLAYRIVSLFAEKGKRIEAYDIQFLKPVYLNETIHLTAQQKNEQSTIMLTGTTERGLVVKGKMIMSEE</sequence>
<accession>A0A0F5HTW0</accession>
<dbReference type="PANTHER" id="PTHR43841">
    <property type="entry name" value="3-HYDROXYACYL-THIOESTER DEHYDRATASE HTDX-RELATED"/>
    <property type="match status" value="1"/>
</dbReference>
<dbReference type="InterPro" id="IPR002539">
    <property type="entry name" value="MaoC-like_dom"/>
</dbReference>
<dbReference type="EMBL" id="JWIR02000059">
    <property type="protein sequence ID" value="KKB36731.1"/>
    <property type="molecule type" value="Genomic_DNA"/>
</dbReference>
<dbReference type="InterPro" id="IPR029069">
    <property type="entry name" value="HotDog_dom_sf"/>
</dbReference>
<comment type="caution">
    <text evidence="2">The sequence shown here is derived from an EMBL/GenBank/DDBJ whole genome shotgun (WGS) entry which is preliminary data.</text>
</comment>
<dbReference type="Gene3D" id="3.10.129.10">
    <property type="entry name" value="Hotdog Thioesterase"/>
    <property type="match status" value="1"/>
</dbReference>
<reference evidence="2" key="1">
    <citation type="submission" date="2015-02" db="EMBL/GenBank/DDBJ databases">
        <title>Genome Assembly of Bacillaceae bacterium MTCC 8252.</title>
        <authorList>
            <person name="Verma A."/>
            <person name="Khatri I."/>
            <person name="Mual P."/>
            <person name="Subramanian S."/>
            <person name="Krishnamurthi S."/>
        </authorList>
    </citation>
    <scope>NUCLEOTIDE SEQUENCE [LARGE SCALE GENOMIC DNA]</scope>
    <source>
        <strain evidence="2">MTCC 8252</strain>
    </source>
</reference>
<dbReference type="AlphaFoldDB" id="A0A0F5HTW0"/>
<protein>
    <submittedName>
        <fullName evidence="2">Acyl dehydratase</fullName>
    </submittedName>
</protein>
<name>A0A0F5HTW0_BACTR</name>
<dbReference type="Proteomes" id="UP000031563">
    <property type="component" value="Unassembled WGS sequence"/>
</dbReference>
<dbReference type="RefSeq" id="WP_046128783.1">
    <property type="nucleotide sequence ID" value="NZ_JWIR02000059.1"/>
</dbReference>
<dbReference type="CDD" id="cd03441">
    <property type="entry name" value="R_hydratase_like"/>
    <property type="match status" value="1"/>
</dbReference>
<keyword evidence="3" id="KW-1185">Reference proteome</keyword>
<evidence type="ECO:0000313" key="2">
    <source>
        <dbReference type="EMBL" id="KKB36731.1"/>
    </source>
</evidence>
<organism evidence="2 3">
    <name type="scientific">Bacillus thermotolerans</name>
    <name type="common">Quasibacillus thermotolerans</name>
    <dbReference type="NCBI Taxonomy" id="1221996"/>
    <lineage>
        <taxon>Bacteria</taxon>
        <taxon>Bacillati</taxon>
        <taxon>Bacillota</taxon>
        <taxon>Bacilli</taxon>
        <taxon>Bacillales</taxon>
        <taxon>Bacillaceae</taxon>
        <taxon>Bacillus</taxon>
    </lineage>
</organism>
<dbReference type="OrthoDB" id="9801625at2"/>
<accession>A0A0F5HKE6</accession>
<dbReference type="PANTHER" id="PTHR43841:SF3">
    <property type="entry name" value="(3R)-HYDROXYACYL-ACP DEHYDRATASE SUBUNIT HADB"/>
    <property type="match status" value="1"/>
</dbReference>
<dbReference type="Pfam" id="PF01575">
    <property type="entry name" value="MaoC_dehydratas"/>
    <property type="match status" value="1"/>
</dbReference>
<evidence type="ECO:0000313" key="3">
    <source>
        <dbReference type="Proteomes" id="UP000031563"/>
    </source>
</evidence>
<dbReference type="STRING" id="1221996.QY95_02999"/>
<dbReference type="SUPFAM" id="SSF54637">
    <property type="entry name" value="Thioesterase/thiol ester dehydrase-isomerase"/>
    <property type="match status" value="1"/>
</dbReference>